<dbReference type="Pfam" id="PF00990">
    <property type="entry name" value="GGDEF"/>
    <property type="match status" value="1"/>
</dbReference>
<evidence type="ECO:0000313" key="5">
    <source>
        <dbReference type="EMBL" id="ABB37967.1"/>
    </source>
</evidence>
<dbReference type="Gene3D" id="3.30.450.20">
    <property type="entry name" value="PAS domain"/>
    <property type="match status" value="4"/>
</dbReference>
<dbReference type="CDD" id="cd01949">
    <property type="entry name" value="GGDEF"/>
    <property type="match status" value="1"/>
</dbReference>
<dbReference type="KEGG" id="dde:Dde_1166"/>
<reference evidence="5 6" key="1">
    <citation type="journal article" date="2011" name="J. Bacteriol.">
        <title>Complete genome sequence and updated annotation of Desulfovibrio alaskensis G20.</title>
        <authorList>
            <person name="Hauser L.J."/>
            <person name="Land M.L."/>
            <person name="Brown S.D."/>
            <person name="Larimer F."/>
            <person name="Keller K.L."/>
            <person name="Rapp-Giles B.J."/>
            <person name="Price M.N."/>
            <person name="Lin M."/>
            <person name="Bruce D.C."/>
            <person name="Detter J.C."/>
            <person name="Tapia R."/>
            <person name="Han C.S."/>
            <person name="Goodwin L.A."/>
            <person name="Cheng J.F."/>
            <person name="Pitluck S."/>
            <person name="Copeland A."/>
            <person name="Lucas S."/>
            <person name="Nolan M."/>
            <person name="Lapidus A.L."/>
            <person name="Palumbo A.V."/>
            <person name="Wall J.D."/>
        </authorList>
    </citation>
    <scope>NUCLEOTIDE SEQUENCE [LARGE SCALE GENOMIC DNA]</scope>
    <source>
        <strain evidence="6">ATCC BAA 1058 / DSM 17464 / G20</strain>
    </source>
</reference>
<dbReference type="InterPro" id="IPR052155">
    <property type="entry name" value="Biofilm_reg_signaling"/>
</dbReference>
<feature type="coiled-coil region" evidence="1">
    <location>
        <begin position="77"/>
        <end position="118"/>
    </location>
</feature>
<protein>
    <submittedName>
        <fullName evidence="5">Diguanylate cyclase with PAS/PAC sensor</fullName>
    </submittedName>
</protein>
<feature type="domain" description="GGDEF" evidence="4">
    <location>
        <begin position="649"/>
        <end position="780"/>
    </location>
</feature>
<dbReference type="InterPro" id="IPR000160">
    <property type="entry name" value="GGDEF_dom"/>
</dbReference>
<dbReference type="InterPro" id="IPR001610">
    <property type="entry name" value="PAC"/>
</dbReference>
<accession>Q313C9</accession>
<dbReference type="GO" id="GO:0003824">
    <property type="term" value="F:catalytic activity"/>
    <property type="evidence" value="ECO:0007669"/>
    <property type="project" value="UniProtKB-ARBA"/>
</dbReference>
<dbReference type="PROSITE" id="PS50112">
    <property type="entry name" value="PAS"/>
    <property type="match status" value="1"/>
</dbReference>
<dbReference type="EMBL" id="CP000112">
    <property type="protein sequence ID" value="ABB37967.1"/>
    <property type="molecule type" value="Genomic_DNA"/>
</dbReference>
<dbReference type="SMART" id="SM00267">
    <property type="entry name" value="GGDEF"/>
    <property type="match status" value="1"/>
</dbReference>
<keyword evidence="1" id="KW-0175">Coiled coil</keyword>
<evidence type="ECO:0000259" key="4">
    <source>
        <dbReference type="PROSITE" id="PS50887"/>
    </source>
</evidence>
<organism evidence="5 6">
    <name type="scientific">Oleidesulfovibrio alaskensis (strain ATCC BAA-1058 / DSM 17464 / G20)</name>
    <name type="common">Desulfovibrio alaskensis</name>
    <dbReference type="NCBI Taxonomy" id="207559"/>
    <lineage>
        <taxon>Bacteria</taxon>
        <taxon>Pseudomonadati</taxon>
        <taxon>Thermodesulfobacteriota</taxon>
        <taxon>Desulfovibrionia</taxon>
        <taxon>Desulfovibrionales</taxon>
        <taxon>Desulfovibrionaceae</taxon>
        <taxon>Oleidesulfovibrio</taxon>
    </lineage>
</organism>
<dbReference type="STRING" id="207559.Dde_1166"/>
<dbReference type="InterPro" id="IPR013656">
    <property type="entry name" value="PAS_4"/>
</dbReference>
<feature type="domain" description="PAC" evidence="3">
    <location>
        <begin position="324"/>
        <end position="376"/>
    </location>
</feature>
<dbReference type="NCBIfam" id="TIGR00229">
    <property type="entry name" value="sensory_box"/>
    <property type="match status" value="3"/>
</dbReference>
<evidence type="ECO:0000313" key="6">
    <source>
        <dbReference type="Proteomes" id="UP000002710"/>
    </source>
</evidence>
<dbReference type="eggNOG" id="COG5001">
    <property type="taxonomic scope" value="Bacteria"/>
</dbReference>
<dbReference type="SMART" id="SM00086">
    <property type="entry name" value="PAC"/>
    <property type="match status" value="3"/>
</dbReference>
<feature type="domain" description="PAC" evidence="3">
    <location>
        <begin position="565"/>
        <end position="617"/>
    </location>
</feature>
<proteinExistence type="predicted"/>
<dbReference type="CDD" id="cd00130">
    <property type="entry name" value="PAS"/>
    <property type="match status" value="3"/>
</dbReference>
<dbReference type="HOGENOM" id="CLU_358929_0_0_7"/>
<dbReference type="AlphaFoldDB" id="Q313C9"/>
<dbReference type="PROSITE" id="PS50887">
    <property type="entry name" value="GGDEF"/>
    <property type="match status" value="1"/>
</dbReference>
<gene>
    <name evidence="5" type="ordered locus">Dde_1166</name>
</gene>
<dbReference type="FunFam" id="3.30.70.270:FF:000001">
    <property type="entry name" value="Diguanylate cyclase domain protein"/>
    <property type="match status" value="1"/>
</dbReference>
<dbReference type="PANTHER" id="PTHR44757">
    <property type="entry name" value="DIGUANYLATE CYCLASE DGCP"/>
    <property type="match status" value="1"/>
</dbReference>
<dbReference type="Pfam" id="PF13426">
    <property type="entry name" value="PAS_9"/>
    <property type="match status" value="1"/>
</dbReference>
<dbReference type="InterPro" id="IPR029787">
    <property type="entry name" value="Nucleotide_cyclase"/>
</dbReference>
<dbReference type="SUPFAM" id="SSF55073">
    <property type="entry name" value="Nucleotide cyclase"/>
    <property type="match status" value="1"/>
</dbReference>
<dbReference type="RefSeq" id="WP_011367187.1">
    <property type="nucleotide sequence ID" value="NC_007519.1"/>
</dbReference>
<dbReference type="InterPro" id="IPR035965">
    <property type="entry name" value="PAS-like_dom_sf"/>
</dbReference>
<feature type="domain" description="PAS" evidence="2">
    <location>
        <begin position="496"/>
        <end position="561"/>
    </location>
</feature>
<dbReference type="Pfam" id="PF08448">
    <property type="entry name" value="PAS_4"/>
    <property type="match status" value="3"/>
</dbReference>
<keyword evidence="6" id="KW-1185">Reference proteome</keyword>
<dbReference type="PROSITE" id="PS50113">
    <property type="entry name" value="PAC"/>
    <property type="match status" value="2"/>
</dbReference>
<dbReference type="NCBIfam" id="TIGR00254">
    <property type="entry name" value="GGDEF"/>
    <property type="match status" value="1"/>
</dbReference>
<dbReference type="Proteomes" id="UP000002710">
    <property type="component" value="Chromosome"/>
</dbReference>
<evidence type="ECO:0000256" key="1">
    <source>
        <dbReference type="SAM" id="Coils"/>
    </source>
</evidence>
<evidence type="ECO:0000259" key="2">
    <source>
        <dbReference type="PROSITE" id="PS50112"/>
    </source>
</evidence>
<dbReference type="SMART" id="SM00091">
    <property type="entry name" value="PAS"/>
    <property type="match status" value="3"/>
</dbReference>
<evidence type="ECO:0000259" key="3">
    <source>
        <dbReference type="PROSITE" id="PS50113"/>
    </source>
</evidence>
<dbReference type="Gene3D" id="3.30.70.270">
    <property type="match status" value="1"/>
</dbReference>
<dbReference type="SUPFAM" id="SSF55785">
    <property type="entry name" value="PYP-like sensor domain (PAS domain)"/>
    <property type="match status" value="4"/>
</dbReference>
<dbReference type="InterPro" id="IPR000014">
    <property type="entry name" value="PAS"/>
</dbReference>
<dbReference type="InterPro" id="IPR000700">
    <property type="entry name" value="PAS-assoc_C"/>
</dbReference>
<name>Q313C9_OLEA2</name>
<sequence>MQHGTGKRIAFICAAVLLIAITASLGAALFLRLAGIPESGALFALLPPLAGGCAATLCGIAAWLQMRAAWTKQLREHARTAAQLSSLEENHHQLRRRLAEAERERAHLRKQADSALSDIASRRGEAKFQATFHATPDPIMVVNLHTGLVLDVNESLQRLLARDWGQLLGESLDSLLEWGNGARNRFELMLEREGSVSNLPAVMHDGGGTPHHVLISARHVQLEGFSCAIAIARDISDHHRLQEQLAEKTSLLENVLAHIPYHVFWKDRNSRYLGANELYARNLFNASVNDILGLTDTDLGMSAVLGGAILREEQEVLDTGRPVINAERTIPLHDGRTVIGLVSKVPLLDANGQPQGVLGISADITNLRAYERQLHALLDGLPDMAWIKDAGSVYLAVNQAFADFLHRDPLDVPGRTDEDLWPGELAANQRQSDADAMTRLADLRYDQWLAGAGGVSIWADIIKRPIMEKDASGNTVAVGTVGIARDISQRRAQESRIRMLSEALEQSSVAVVVTDPAGNTVHLNPRYEEITGFTLHELQGRPLPLLADPESSAPVWEALHKGERWRQEIKSPRKDGDDRWLSVSVAPVVDNDGHPANIVLVLEDITEQKRSEEHIRHLAMHDGLTGLPNRRLFMDRLRRSVAMSKRNGVRFAVLFIDLNDFKEINDTLGHEAGDHVLRTVAERLRQSLREVDTCARIGGDEFIVLLHDIRSNEDLAHASERVSAAISTPINLNGTVRVVSGSIGIAVCPDDATDVDQIISHADHAMYRCKRNRRYDSASR</sequence>
<dbReference type="InterPro" id="IPR043128">
    <property type="entry name" value="Rev_trsase/Diguanyl_cyclase"/>
</dbReference>
<dbReference type="PANTHER" id="PTHR44757:SF2">
    <property type="entry name" value="BIOFILM ARCHITECTURE MAINTENANCE PROTEIN MBAA"/>
    <property type="match status" value="1"/>
</dbReference>